<dbReference type="EMBL" id="CACVAY010000084">
    <property type="protein sequence ID" value="CAA6818047.1"/>
    <property type="molecule type" value="Genomic_DNA"/>
</dbReference>
<dbReference type="PANTHER" id="PTHR42852:SF18">
    <property type="entry name" value="CHROMOSOME UNDETERMINED SCAFFOLD_47, WHOLE GENOME SHOTGUN SEQUENCE"/>
    <property type="match status" value="1"/>
</dbReference>
<dbReference type="SUPFAM" id="SSF52833">
    <property type="entry name" value="Thioredoxin-like"/>
    <property type="match status" value="1"/>
</dbReference>
<dbReference type="GO" id="GO:0030313">
    <property type="term" value="C:cell envelope"/>
    <property type="evidence" value="ECO:0007669"/>
    <property type="project" value="UniProtKB-SubCell"/>
</dbReference>
<name>A0A6S6TIM7_9GAMM</name>
<comment type="subcellular location">
    <subcellularLocation>
        <location evidence="1">Cell envelope</location>
    </subcellularLocation>
</comment>
<keyword evidence="3" id="KW-0676">Redox-active center</keyword>
<dbReference type="PROSITE" id="PS51352">
    <property type="entry name" value="THIOREDOXIN_2"/>
    <property type="match status" value="1"/>
</dbReference>
<dbReference type="GO" id="GO:0015036">
    <property type="term" value="F:disulfide oxidoreductase activity"/>
    <property type="evidence" value="ECO:0007669"/>
    <property type="project" value="UniProtKB-ARBA"/>
</dbReference>
<dbReference type="PANTHER" id="PTHR42852">
    <property type="entry name" value="THIOL:DISULFIDE INTERCHANGE PROTEIN DSBE"/>
    <property type="match status" value="1"/>
</dbReference>
<dbReference type="Gene3D" id="3.40.30.10">
    <property type="entry name" value="Glutaredoxin"/>
    <property type="match status" value="1"/>
</dbReference>
<feature type="chain" id="PRO_5028470791" evidence="4">
    <location>
        <begin position="23"/>
        <end position="151"/>
    </location>
</feature>
<dbReference type="CDD" id="cd02966">
    <property type="entry name" value="TlpA_like_family"/>
    <property type="match status" value="1"/>
</dbReference>
<dbReference type="InterPro" id="IPR017937">
    <property type="entry name" value="Thioredoxin_CS"/>
</dbReference>
<accession>A0A6S6TIM7</accession>
<gene>
    <name evidence="6" type="ORF">HELGO_WM4899</name>
</gene>
<feature type="domain" description="Thioredoxin" evidence="5">
    <location>
        <begin position="15"/>
        <end position="150"/>
    </location>
</feature>
<evidence type="ECO:0000313" key="6">
    <source>
        <dbReference type="EMBL" id="CAA6818047.1"/>
    </source>
</evidence>
<evidence type="ECO:0000256" key="3">
    <source>
        <dbReference type="ARBA" id="ARBA00023284"/>
    </source>
</evidence>
<dbReference type="InterPro" id="IPR013766">
    <property type="entry name" value="Thioredoxin_domain"/>
</dbReference>
<keyword evidence="4" id="KW-0732">Signal</keyword>
<organism evidence="6">
    <name type="scientific">uncultured Thiotrichaceae bacterium</name>
    <dbReference type="NCBI Taxonomy" id="298394"/>
    <lineage>
        <taxon>Bacteria</taxon>
        <taxon>Pseudomonadati</taxon>
        <taxon>Pseudomonadota</taxon>
        <taxon>Gammaproteobacteria</taxon>
        <taxon>Thiotrichales</taxon>
        <taxon>Thiotrichaceae</taxon>
        <taxon>environmental samples</taxon>
    </lineage>
</organism>
<reference evidence="6" key="1">
    <citation type="submission" date="2020-01" db="EMBL/GenBank/DDBJ databases">
        <authorList>
            <person name="Meier V. D."/>
            <person name="Meier V D."/>
        </authorList>
    </citation>
    <scope>NUCLEOTIDE SEQUENCE</scope>
    <source>
        <strain evidence="6">HLG_WM_MAG_07</strain>
    </source>
</reference>
<dbReference type="Pfam" id="PF08534">
    <property type="entry name" value="Redoxin"/>
    <property type="match status" value="1"/>
</dbReference>
<dbReference type="InterPro" id="IPR050553">
    <property type="entry name" value="Thioredoxin_ResA/DsbE_sf"/>
</dbReference>
<dbReference type="InterPro" id="IPR036249">
    <property type="entry name" value="Thioredoxin-like_sf"/>
</dbReference>
<evidence type="ECO:0000256" key="1">
    <source>
        <dbReference type="ARBA" id="ARBA00004196"/>
    </source>
</evidence>
<evidence type="ECO:0000256" key="4">
    <source>
        <dbReference type="SAM" id="SignalP"/>
    </source>
</evidence>
<protein>
    <submittedName>
        <fullName evidence="6">TlpA family protein disulfide reductase</fullName>
    </submittedName>
</protein>
<evidence type="ECO:0000259" key="5">
    <source>
        <dbReference type="PROSITE" id="PS51352"/>
    </source>
</evidence>
<dbReference type="AlphaFoldDB" id="A0A6S6TIM7"/>
<dbReference type="InterPro" id="IPR013740">
    <property type="entry name" value="Redoxin"/>
</dbReference>
<evidence type="ECO:0000256" key="2">
    <source>
        <dbReference type="ARBA" id="ARBA00022748"/>
    </source>
</evidence>
<feature type="signal peptide" evidence="4">
    <location>
        <begin position="1"/>
        <end position="22"/>
    </location>
</feature>
<proteinExistence type="predicted"/>
<dbReference type="PROSITE" id="PS00194">
    <property type="entry name" value="THIOREDOXIN_1"/>
    <property type="match status" value="1"/>
</dbReference>
<keyword evidence="2" id="KW-0201">Cytochrome c-type biogenesis</keyword>
<dbReference type="GO" id="GO:0017004">
    <property type="term" value="P:cytochrome complex assembly"/>
    <property type="evidence" value="ECO:0007669"/>
    <property type="project" value="UniProtKB-KW"/>
</dbReference>
<sequence length="151" mass="17105">MFKTSIIAFFLVFTTMLSNAIAEDDAKAIDLTPYKGKVVLVDFWASWCPPCRESFPWLNKTHSAKSGSDLVILGVNVDENKEDAEQFLKENKAHFKIIFDTKGQHATYYKLPGMPTTLIFDRDGKLVHQHAGFKTSEINEYEATIDKILAQ</sequence>